<organism evidence="1">
    <name type="scientific">Solanum chacoense</name>
    <name type="common">Chaco potato</name>
    <dbReference type="NCBI Taxonomy" id="4108"/>
    <lineage>
        <taxon>Eukaryota</taxon>
        <taxon>Viridiplantae</taxon>
        <taxon>Streptophyta</taxon>
        <taxon>Embryophyta</taxon>
        <taxon>Tracheophyta</taxon>
        <taxon>Spermatophyta</taxon>
        <taxon>Magnoliopsida</taxon>
        <taxon>eudicotyledons</taxon>
        <taxon>Gunneridae</taxon>
        <taxon>Pentapetalae</taxon>
        <taxon>asterids</taxon>
        <taxon>lamiids</taxon>
        <taxon>Solanales</taxon>
        <taxon>Solanaceae</taxon>
        <taxon>Solanoideae</taxon>
        <taxon>Solaneae</taxon>
        <taxon>Solanum</taxon>
    </lineage>
</organism>
<dbReference type="AlphaFoldDB" id="A0A0V0H1F5"/>
<reference evidence="1" key="1">
    <citation type="submission" date="2015-12" db="EMBL/GenBank/DDBJ databases">
        <title>Gene expression during late stages of embryo sac development: a critical building block for successful pollen-pistil interactions.</title>
        <authorList>
            <person name="Liu Y."/>
            <person name="Joly V."/>
            <person name="Sabar M."/>
            <person name="Matton D.P."/>
        </authorList>
    </citation>
    <scope>NUCLEOTIDE SEQUENCE</scope>
</reference>
<dbReference type="EMBL" id="GEDG01027460">
    <property type="protein sequence ID" value="JAP13833.1"/>
    <property type="molecule type" value="Transcribed_RNA"/>
</dbReference>
<proteinExistence type="predicted"/>
<evidence type="ECO:0000313" key="1">
    <source>
        <dbReference type="EMBL" id="JAP13833.1"/>
    </source>
</evidence>
<protein>
    <submittedName>
        <fullName evidence="1">Putative ovule protein</fullName>
    </submittedName>
</protein>
<accession>A0A0V0H1F5</accession>
<name>A0A0V0H1F5_SOLCH</name>
<sequence>SGRTNPTLCDLTYLVGITLDEIHKLSLTKSTNLASSSPFSSFHFSLSPSVNSNFSKLTKIRFYPN</sequence>
<feature type="non-terminal residue" evidence="1">
    <location>
        <position position="1"/>
    </location>
</feature>